<name>A0A9W8AJW4_9FUNG</name>
<dbReference type="AlphaFoldDB" id="A0A9W8AJW4"/>
<evidence type="ECO:0000313" key="2">
    <source>
        <dbReference type="EMBL" id="KAJ1954654.1"/>
    </source>
</evidence>
<evidence type="ECO:0000313" key="3">
    <source>
        <dbReference type="Proteomes" id="UP001150925"/>
    </source>
</evidence>
<dbReference type="Proteomes" id="UP001150925">
    <property type="component" value="Unassembled WGS sequence"/>
</dbReference>
<comment type="caution">
    <text evidence="2">The sequence shown here is derived from an EMBL/GenBank/DDBJ whole genome shotgun (WGS) entry which is preliminary data.</text>
</comment>
<sequence length="213" mass="24117">MDDKVQFWRDTSLITKDAGNVKSARVALQPKLGVTKPLKSMNGKVVEGHIEATKVMSKKMNDLSQTVQHQQSRIAELEAELKKVGDTMVPKSDMDDIIAENQHLKAELEESNELLRECQDALEASLVQDNPTATEQELRSIISQQTQTIEQLENRLMESTFNTTENDKPPSRKRGYSELQAALDEALEENEWLHKRIALLDEFPDKKPTSTDT</sequence>
<keyword evidence="1" id="KW-0175">Coiled coil</keyword>
<feature type="coiled-coil region" evidence="1">
    <location>
        <begin position="60"/>
        <end position="196"/>
    </location>
</feature>
<dbReference type="EMBL" id="JANBPY010002520">
    <property type="protein sequence ID" value="KAJ1954654.1"/>
    <property type="molecule type" value="Genomic_DNA"/>
</dbReference>
<organism evidence="2 3">
    <name type="scientific">Dispira parvispora</name>
    <dbReference type="NCBI Taxonomy" id="1520584"/>
    <lineage>
        <taxon>Eukaryota</taxon>
        <taxon>Fungi</taxon>
        <taxon>Fungi incertae sedis</taxon>
        <taxon>Zoopagomycota</taxon>
        <taxon>Kickxellomycotina</taxon>
        <taxon>Dimargaritomycetes</taxon>
        <taxon>Dimargaritales</taxon>
        <taxon>Dimargaritaceae</taxon>
        <taxon>Dispira</taxon>
    </lineage>
</organism>
<gene>
    <name evidence="2" type="ORF">IWQ62_005709</name>
</gene>
<keyword evidence="3" id="KW-1185">Reference proteome</keyword>
<evidence type="ECO:0000256" key="1">
    <source>
        <dbReference type="SAM" id="Coils"/>
    </source>
</evidence>
<accession>A0A9W8AJW4</accession>
<dbReference type="OrthoDB" id="5598395at2759"/>
<protein>
    <submittedName>
        <fullName evidence="2">Uncharacterized protein</fullName>
    </submittedName>
</protein>
<reference evidence="2" key="1">
    <citation type="submission" date="2022-07" db="EMBL/GenBank/DDBJ databases">
        <title>Phylogenomic reconstructions and comparative analyses of Kickxellomycotina fungi.</title>
        <authorList>
            <person name="Reynolds N.K."/>
            <person name="Stajich J.E."/>
            <person name="Barry K."/>
            <person name="Grigoriev I.V."/>
            <person name="Crous P."/>
            <person name="Smith M.E."/>
        </authorList>
    </citation>
    <scope>NUCLEOTIDE SEQUENCE</scope>
    <source>
        <strain evidence="2">RSA 1196</strain>
    </source>
</reference>
<proteinExistence type="predicted"/>